<evidence type="ECO:0000259" key="8">
    <source>
        <dbReference type="Pfam" id="PF08546"/>
    </source>
</evidence>
<comment type="catalytic activity">
    <reaction evidence="6">
        <text>(R)-pantoate + NADP(+) = 2-dehydropantoate + NADPH + H(+)</text>
        <dbReference type="Rhea" id="RHEA:16233"/>
        <dbReference type="ChEBI" id="CHEBI:11561"/>
        <dbReference type="ChEBI" id="CHEBI:15378"/>
        <dbReference type="ChEBI" id="CHEBI:15980"/>
        <dbReference type="ChEBI" id="CHEBI:57783"/>
        <dbReference type="ChEBI" id="CHEBI:58349"/>
        <dbReference type="EC" id="1.1.1.169"/>
    </reaction>
</comment>
<evidence type="ECO:0000256" key="2">
    <source>
        <dbReference type="ARBA" id="ARBA00013014"/>
    </source>
</evidence>
<dbReference type="InterPro" id="IPR013752">
    <property type="entry name" value="KPA_reductase"/>
</dbReference>
<dbReference type="PANTHER" id="PTHR21708">
    <property type="entry name" value="PROBABLE 2-DEHYDROPANTOATE 2-REDUCTASE"/>
    <property type="match status" value="1"/>
</dbReference>
<evidence type="ECO:0000259" key="7">
    <source>
        <dbReference type="Pfam" id="PF02558"/>
    </source>
</evidence>
<proteinExistence type="predicted"/>
<dbReference type="Proteomes" id="UP001524642">
    <property type="component" value="Unassembled WGS sequence"/>
</dbReference>
<gene>
    <name evidence="9" type="ORF">NRP21_19335</name>
</gene>
<keyword evidence="4" id="KW-0566">Pantothenate biosynthesis</keyword>
<dbReference type="Gene3D" id="1.10.1040.10">
    <property type="entry name" value="N-(1-d-carboxylethyl)-l-norvaline Dehydrogenase, domain 2"/>
    <property type="match status" value="1"/>
</dbReference>
<accession>A0ABT1XB41</accession>
<comment type="caution">
    <text evidence="9">The sequence shown here is derived from an EMBL/GenBank/DDBJ whole genome shotgun (WGS) entry which is preliminary data.</text>
</comment>
<organism evidence="9 10">
    <name type="scientific">Roseomonas populi</name>
    <dbReference type="NCBI Taxonomy" id="3121582"/>
    <lineage>
        <taxon>Bacteria</taxon>
        <taxon>Pseudomonadati</taxon>
        <taxon>Pseudomonadota</taxon>
        <taxon>Alphaproteobacteria</taxon>
        <taxon>Acetobacterales</taxon>
        <taxon>Roseomonadaceae</taxon>
        <taxon>Roseomonas</taxon>
    </lineage>
</organism>
<dbReference type="EMBL" id="JANJOU010000019">
    <property type="protein sequence ID" value="MCR0984214.1"/>
    <property type="molecule type" value="Genomic_DNA"/>
</dbReference>
<dbReference type="NCBIfam" id="NF005089">
    <property type="entry name" value="PRK06522.1-4"/>
    <property type="match status" value="1"/>
</dbReference>
<evidence type="ECO:0000256" key="6">
    <source>
        <dbReference type="ARBA" id="ARBA00048793"/>
    </source>
</evidence>
<name>A0ABT1XB41_9PROT</name>
<evidence type="ECO:0000256" key="5">
    <source>
        <dbReference type="ARBA" id="ARBA00032024"/>
    </source>
</evidence>
<dbReference type="InterPro" id="IPR008927">
    <property type="entry name" value="6-PGluconate_DH-like_C_sf"/>
</dbReference>
<dbReference type="EC" id="1.1.1.169" evidence="2"/>
<dbReference type="Pfam" id="PF08546">
    <property type="entry name" value="ApbA_C"/>
    <property type="match status" value="1"/>
</dbReference>
<reference evidence="9 10" key="1">
    <citation type="submission" date="2022-06" db="EMBL/GenBank/DDBJ databases">
        <title>Roseomonas CN29.</title>
        <authorList>
            <person name="Cheng Y."/>
            <person name="He X."/>
        </authorList>
    </citation>
    <scope>NUCLEOTIDE SEQUENCE [LARGE SCALE GENOMIC DNA]</scope>
    <source>
        <strain evidence="9 10">CN29</strain>
    </source>
</reference>
<dbReference type="InterPro" id="IPR051402">
    <property type="entry name" value="KPR-Related"/>
</dbReference>
<dbReference type="InterPro" id="IPR036291">
    <property type="entry name" value="NAD(P)-bd_dom_sf"/>
</dbReference>
<dbReference type="SUPFAM" id="SSF51735">
    <property type="entry name" value="NAD(P)-binding Rossmann-fold domains"/>
    <property type="match status" value="1"/>
</dbReference>
<dbReference type="GO" id="GO:0008677">
    <property type="term" value="F:2-dehydropantoate 2-reductase activity"/>
    <property type="evidence" value="ECO:0007669"/>
    <property type="project" value="UniProtKB-EC"/>
</dbReference>
<feature type="domain" description="Ketopantoate reductase N-terminal" evidence="7">
    <location>
        <begin position="3"/>
        <end position="104"/>
    </location>
</feature>
<sequence length="329" mass="33530">MRVCVFGAGAIGGHLAGRLARGGAEVSVVARGAALSAIREKGLTVEAPDATFTVRPDASDDPAALGPQDAVVVTVKGYQLPGVAAAIAPLLGPQTAVAFVMNGIPWWYFDRHGGALDGRALPALDPGGAVRAAVGVERTIGGVVYSACTVREPGHVHVENAKGKVILGELDGSVSERAKALSAALSAGGGLSSPVVPDIRREVWMKLVSNISFGPLCLLSRQGIGPTLAEPALRAAAVRALEEAGTIARGLGLPLDFDADARVKGSEPVAHKPSILQDMEAGKTVEMEAMLVQPLALARMAGVETPTLDLLVGLARKAAEASGQYVPAG</sequence>
<evidence type="ECO:0000313" key="10">
    <source>
        <dbReference type="Proteomes" id="UP001524642"/>
    </source>
</evidence>
<comment type="pathway">
    <text evidence="1">Cofactor biosynthesis; (R)-pantothenate biosynthesis; (R)-pantoate from 3-methyl-2-oxobutanoate: step 2/2.</text>
</comment>
<feature type="domain" description="Ketopantoate reductase C-terminal" evidence="8">
    <location>
        <begin position="198"/>
        <end position="317"/>
    </location>
</feature>
<evidence type="ECO:0000313" key="9">
    <source>
        <dbReference type="EMBL" id="MCR0984214.1"/>
    </source>
</evidence>
<dbReference type="Gene3D" id="3.40.50.720">
    <property type="entry name" value="NAD(P)-binding Rossmann-like Domain"/>
    <property type="match status" value="1"/>
</dbReference>
<dbReference type="InterPro" id="IPR013332">
    <property type="entry name" value="KPR_N"/>
</dbReference>
<evidence type="ECO:0000256" key="3">
    <source>
        <dbReference type="ARBA" id="ARBA00019465"/>
    </source>
</evidence>
<dbReference type="InterPro" id="IPR013328">
    <property type="entry name" value="6PGD_dom2"/>
</dbReference>
<keyword evidence="9" id="KW-0560">Oxidoreductase</keyword>
<dbReference type="RefSeq" id="WP_257717872.1">
    <property type="nucleotide sequence ID" value="NZ_JANJOU010000019.1"/>
</dbReference>
<dbReference type="SUPFAM" id="SSF48179">
    <property type="entry name" value="6-phosphogluconate dehydrogenase C-terminal domain-like"/>
    <property type="match status" value="1"/>
</dbReference>
<dbReference type="PANTHER" id="PTHR21708:SF45">
    <property type="entry name" value="2-DEHYDROPANTOATE 2-REDUCTASE"/>
    <property type="match status" value="1"/>
</dbReference>
<dbReference type="Pfam" id="PF02558">
    <property type="entry name" value="ApbA"/>
    <property type="match status" value="1"/>
</dbReference>
<protein>
    <recommendedName>
        <fullName evidence="3">2-dehydropantoate 2-reductase</fullName>
        <ecNumber evidence="2">1.1.1.169</ecNumber>
    </recommendedName>
    <alternativeName>
        <fullName evidence="5">Ketopantoate reductase</fullName>
    </alternativeName>
</protein>
<keyword evidence="10" id="KW-1185">Reference proteome</keyword>
<evidence type="ECO:0000256" key="1">
    <source>
        <dbReference type="ARBA" id="ARBA00004994"/>
    </source>
</evidence>
<evidence type="ECO:0000256" key="4">
    <source>
        <dbReference type="ARBA" id="ARBA00022655"/>
    </source>
</evidence>